<dbReference type="GeneID" id="42000140"/>
<accession>A0A366QSR6</accession>
<evidence type="ECO:0000256" key="1">
    <source>
        <dbReference type="SAM" id="MobiDB-lite"/>
    </source>
</evidence>
<dbReference type="EMBL" id="QKXC01000319">
    <property type="protein sequence ID" value="RBR07308.1"/>
    <property type="molecule type" value="Genomic_DNA"/>
</dbReference>
<evidence type="ECO:0000313" key="3">
    <source>
        <dbReference type="Proteomes" id="UP000253153"/>
    </source>
</evidence>
<feature type="compositionally biased region" description="Basic and acidic residues" evidence="1">
    <location>
        <begin position="156"/>
        <end position="165"/>
    </location>
</feature>
<dbReference type="OrthoDB" id="4500473at2759"/>
<keyword evidence="3" id="KW-1185">Reference proteome</keyword>
<protein>
    <submittedName>
        <fullName evidence="2">Uncharacterized protein</fullName>
    </submittedName>
</protein>
<name>A0A366QSR6_9HYPO</name>
<proteinExistence type="predicted"/>
<feature type="compositionally biased region" description="Gly residues" evidence="1">
    <location>
        <begin position="166"/>
        <end position="175"/>
    </location>
</feature>
<sequence length="302" mass="33415">MAFGDKPKRYWIIPQECLSPDDLVLGSILKYPNDPIDILNRRKVEPVDPLDILSEREQVTKSFTDALNTGFGSKVGASSVLAAVLGASPFIEGNWSKGKSFTIEATNVRAQHFTPSPSYVNRALRTRQVDAFVRESFFYAPIYMVVGVTVAKTMSRKSERSRDRGGGAGLGIGPPGLGLEVSGELTANHETQSSYQDSVEEDVVLAYRLRRFRYSKRKDGFKGKKQDEISHVHYSLPEKMLRSGEPIEEVAEFAGFEEDEEDEDSYVPAFSRFEGDDVVASDVEMAGFVEGGTDEEDSDDAS</sequence>
<comment type="caution">
    <text evidence="2">The sequence shown here is derived from an EMBL/GenBank/DDBJ whole genome shotgun (WGS) entry which is preliminary data.</text>
</comment>
<evidence type="ECO:0000313" key="2">
    <source>
        <dbReference type="EMBL" id="RBR07308.1"/>
    </source>
</evidence>
<gene>
    <name evidence="2" type="ORF">FIESC28_10714</name>
</gene>
<dbReference type="RefSeq" id="XP_031011095.1">
    <property type="nucleotide sequence ID" value="XM_031164844.1"/>
</dbReference>
<dbReference type="Proteomes" id="UP000253153">
    <property type="component" value="Unassembled WGS sequence"/>
</dbReference>
<dbReference type="AlphaFoldDB" id="A0A366QSR6"/>
<reference evidence="2 3" key="1">
    <citation type="submission" date="2018-06" db="EMBL/GenBank/DDBJ databases">
        <title>Fusarium incarnatum-equiseti species complex species 28.</title>
        <authorList>
            <person name="Gardiner D.M."/>
        </authorList>
    </citation>
    <scope>NUCLEOTIDE SEQUENCE [LARGE SCALE GENOMIC DNA]</scope>
    <source>
        <strain evidence="2 3">FIESC_28</strain>
    </source>
</reference>
<feature type="region of interest" description="Disordered" evidence="1">
    <location>
        <begin position="155"/>
        <end position="175"/>
    </location>
</feature>
<organism evidence="2 3">
    <name type="scientific">Fusarium coffeatum</name>
    <dbReference type="NCBI Taxonomy" id="231269"/>
    <lineage>
        <taxon>Eukaryota</taxon>
        <taxon>Fungi</taxon>
        <taxon>Dikarya</taxon>
        <taxon>Ascomycota</taxon>
        <taxon>Pezizomycotina</taxon>
        <taxon>Sordariomycetes</taxon>
        <taxon>Hypocreomycetidae</taxon>
        <taxon>Hypocreales</taxon>
        <taxon>Nectriaceae</taxon>
        <taxon>Fusarium</taxon>
        <taxon>Fusarium incarnatum-equiseti species complex</taxon>
    </lineage>
</organism>